<reference evidence="1 2" key="1">
    <citation type="submission" date="2021-04" db="EMBL/GenBank/DDBJ databases">
        <title>The complete genome sequence of Neokomagataea sp. TBRC 2177.</title>
        <authorList>
            <person name="Charoenyingcharoen P."/>
            <person name="Yukphan P."/>
        </authorList>
    </citation>
    <scope>NUCLEOTIDE SEQUENCE [LARGE SCALE GENOMIC DNA]</scope>
    <source>
        <strain evidence="1 2">TBRC 2177</strain>
    </source>
</reference>
<evidence type="ECO:0000313" key="1">
    <source>
        <dbReference type="EMBL" id="MBR0559528.1"/>
    </source>
</evidence>
<dbReference type="Proteomes" id="UP000677812">
    <property type="component" value="Unassembled WGS sequence"/>
</dbReference>
<comment type="caution">
    <text evidence="1">The sequence shown here is derived from an EMBL/GenBank/DDBJ whole genome shotgun (WGS) entry which is preliminary data.</text>
</comment>
<accession>A0ABS5E6I2</accession>
<name>A0ABS5E6I2_9PROT</name>
<proteinExistence type="predicted"/>
<gene>
    <name evidence="1" type="ORF">KB213_05590</name>
</gene>
<organism evidence="1 2">
    <name type="scientific">Neokomagataea anthophila</name>
    <dbReference type="NCBI Taxonomy" id="2826925"/>
    <lineage>
        <taxon>Bacteria</taxon>
        <taxon>Pseudomonadati</taxon>
        <taxon>Pseudomonadota</taxon>
        <taxon>Alphaproteobacteria</taxon>
        <taxon>Acetobacterales</taxon>
        <taxon>Acetobacteraceae</taxon>
        <taxon>Neokomagataea</taxon>
    </lineage>
</organism>
<keyword evidence="2" id="KW-1185">Reference proteome</keyword>
<sequence>MMNDIQEQQEKKPVKLVGNIPVLTPENFAERFERALWNAREHHLNTFKERDDA</sequence>
<dbReference type="RefSeq" id="WP_211681123.1">
    <property type="nucleotide sequence ID" value="NZ_JAGRQH010000003.1"/>
</dbReference>
<evidence type="ECO:0000313" key="2">
    <source>
        <dbReference type="Proteomes" id="UP000677812"/>
    </source>
</evidence>
<dbReference type="EMBL" id="JAGRQH010000003">
    <property type="protein sequence ID" value="MBR0559528.1"/>
    <property type="molecule type" value="Genomic_DNA"/>
</dbReference>
<protein>
    <submittedName>
        <fullName evidence="1">Uncharacterized protein</fullName>
    </submittedName>
</protein>